<dbReference type="RefSeq" id="WP_286652221.1">
    <property type="nucleotide sequence ID" value="NZ_JACAGK010000068.1"/>
</dbReference>
<name>A0ABT7NS20_9SPHI</name>
<dbReference type="EMBL" id="JACAGK010000068">
    <property type="protein sequence ID" value="MDM1050051.1"/>
    <property type="molecule type" value="Genomic_DNA"/>
</dbReference>
<reference evidence="1" key="2">
    <citation type="journal article" date="2022" name="Sci. Total Environ.">
        <title>Prevalence, transmission, and molecular epidemiology of tet(X)-positive bacteria among humans, animals, and environmental niches in China: An epidemiological, and genomic-based study.</title>
        <authorList>
            <person name="Dong N."/>
            <person name="Zeng Y."/>
            <person name="Cai C."/>
            <person name="Sun C."/>
            <person name="Lu J."/>
            <person name="Liu C."/>
            <person name="Zhou H."/>
            <person name="Sun Q."/>
            <person name="Shu L."/>
            <person name="Wang H."/>
            <person name="Wang Y."/>
            <person name="Wang S."/>
            <person name="Wu C."/>
            <person name="Chan E.W."/>
            <person name="Chen G."/>
            <person name="Shen Z."/>
            <person name="Chen S."/>
            <person name="Zhang R."/>
        </authorList>
    </citation>
    <scope>NUCLEOTIDE SEQUENCE</scope>
    <source>
        <strain evidence="1">R1692</strain>
    </source>
</reference>
<keyword evidence="2" id="KW-1185">Reference proteome</keyword>
<evidence type="ECO:0000313" key="2">
    <source>
        <dbReference type="Proteomes" id="UP001170954"/>
    </source>
</evidence>
<organism evidence="1 2">
    <name type="scientific">Sphingobacterium hotanense</name>
    <dbReference type="NCBI Taxonomy" id="649196"/>
    <lineage>
        <taxon>Bacteria</taxon>
        <taxon>Pseudomonadati</taxon>
        <taxon>Bacteroidota</taxon>
        <taxon>Sphingobacteriia</taxon>
        <taxon>Sphingobacteriales</taxon>
        <taxon>Sphingobacteriaceae</taxon>
        <taxon>Sphingobacterium</taxon>
    </lineage>
</organism>
<dbReference type="Proteomes" id="UP001170954">
    <property type="component" value="Unassembled WGS sequence"/>
</dbReference>
<evidence type="ECO:0000313" key="1">
    <source>
        <dbReference type="EMBL" id="MDM1050051.1"/>
    </source>
</evidence>
<comment type="caution">
    <text evidence="1">The sequence shown here is derived from an EMBL/GenBank/DDBJ whole genome shotgun (WGS) entry which is preliminary data.</text>
</comment>
<dbReference type="Gene3D" id="2.60.40.1120">
    <property type="entry name" value="Carboxypeptidase-like, regulatory domain"/>
    <property type="match status" value="1"/>
</dbReference>
<protein>
    <submittedName>
        <fullName evidence="1">Carboxypeptidase regulatory-like domain-containing protein</fullName>
    </submittedName>
</protein>
<dbReference type="SUPFAM" id="SSF49464">
    <property type="entry name" value="Carboxypeptidase regulatory domain-like"/>
    <property type="match status" value="1"/>
</dbReference>
<sequence length="88" mass="9262">MSYYSNSKYWIADRMKILVSIGVINLAFLPQLSANAWNKSVLEVQQIVSGRVLNEQGTPLEGVSVSLVSGGASVSTDAKGSYAIPAGG</sequence>
<dbReference type="InterPro" id="IPR008969">
    <property type="entry name" value="CarboxyPept-like_regulatory"/>
</dbReference>
<proteinExistence type="predicted"/>
<gene>
    <name evidence="1" type="ORF">HX018_17565</name>
</gene>
<accession>A0ABT7NS20</accession>
<reference evidence="1" key="1">
    <citation type="submission" date="2020-06" db="EMBL/GenBank/DDBJ databases">
        <authorList>
            <person name="Dong N."/>
        </authorList>
    </citation>
    <scope>NUCLEOTIDE SEQUENCE</scope>
    <source>
        <strain evidence="1">R1692</strain>
    </source>
</reference>